<dbReference type="SUPFAM" id="SSF56436">
    <property type="entry name" value="C-type lectin-like"/>
    <property type="match status" value="1"/>
</dbReference>
<keyword evidence="4" id="KW-1185">Reference proteome</keyword>
<dbReference type="InterPro" id="IPR005532">
    <property type="entry name" value="SUMF_dom"/>
</dbReference>
<protein>
    <submittedName>
        <fullName evidence="3">Formylglycine-generating enzyme required for sulfatase activity</fullName>
    </submittedName>
</protein>
<feature type="domain" description="PEGA" evidence="2">
    <location>
        <begin position="282"/>
        <end position="344"/>
    </location>
</feature>
<dbReference type="Pfam" id="PF08308">
    <property type="entry name" value="PEGA"/>
    <property type="match status" value="5"/>
</dbReference>
<proteinExistence type="predicted"/>
<dbReference type="EMBL" id="RAPQ01000008">
    <property type="protein sequence ID" value="RKE04162.1"/>
    <property type="molecule type" value="Genomic_DNA"/>
</dbReference>
<dbReference type="RefSeq" id="WP_120238966.1">
    <property type="nucleotide sequence ID" value="NZ_RAPQ01000008.1"/>
</dbReference>
<dbReference type="PANTHER" id="PTHR36194">
    <property type="entry name" value="S-LAYER-LIKE PROTEIN"/>
    <property type="match status" value="1"/>
</dbReference>
<feature type="domain" description="PEGA" evidence="2">
    <location>
        <begin position="350"/>
        <end position="418"/>
    </location>
</feature>
<evidence type="ECO:0000259" key="2">
    <source>
        <dbReference type="Pfam" id="PF08308"/>
    </source>
</evidence>
<comment type="caution">
    <text evidence="3">The sequence shown here is derived from an EMBL/GenBank/DDBJ whole genome shotgun (WGS) entry which is preliminary data.</text>
</comment>
<dbReference type="OrthoDB" id="1059077at2"/>
<reference evidence="3 4" key="1">
    <citation type="submission" date="2018-09" db="EMBL/GenBank/DDBJ databases">
        <title>Genomic Encyclopedia of Archaeal and Bacterial Type Strains, Phase II (KMG-II): from individual species to whole genera.</title>
        <authorList>
            <person name="Goeker M."/>
        </authorList>
    </citation>
    <scope>NUCLEOTIDE SEQUENCE [LARGE SCALE GENOMIC DNA]</scope>
    <source>
        <strain evidence="3 4">DSM 21950</strain>
    </source>
</reference>
<dbReference type="InterPro" id="IPR016187">
    <property type="entry name" value="CTDL_fold"/>
</dbReference>
<gene>
    <name evidence="3" type="ORF">BXY64_1177</name>
</gene>
<dbReference type="Gene3D" id="3.90.1580.10">
    <property type="entry name" value="paralog of FGE (formylglycine-generating enzyme)"/>
    <property type="match status" value="1"/>
</dbReference>
<feature type="domain" description="PEGA" evidence="2">
    <location>
        <begin position="213"/>
        <end position="277"/>
    </location>
</feature>
<dbReference type="PANTHER" id="PTHR36194:SF1">
    <property type="entry name" value="S-LAYER-LIKE PROTEIN"/>
    <property type="match status" value="1"/>
</dbReference>
<dbReference type="Proteomes" id="UP000284531">
    <property type="component" value="Unassembled WGS sequence"/>
</dbReference>
<evidence type="ECO:0000313" key="3">
    <source>
        <dbReference type="EMBL" id="RKE04162.1"/>
    </source>
</evidence>
<dbReference type="InterPro" id="IPR013229">
    <property type="entry name" value="PEGA"/>
</dbReference>
<organism evidence="3 4">
    <name type="scientific">Marinifilum flexuosum</name>
    <dbReference type="NCBI Taxonomy" id="1117708"/>
    <lineage>
        <taxon>Bacteria</taxon>
        <taxon>Pseudomonadati</taxon>
        <taxon>Bacteroidota</taxon>
        <taxon>Bacteroidia</taxon>
        <taxon>Marinilabiliales</taxon>
        <taxon>Marinifilaceae</taxon>
    </lineage>
</organism>
<feature type="domain" description="PEGA" evidence="2">
    <location>
        <begin position="420"/>
        <end position="459"/>
    </location>
</feature>
<dbReference type="AlphaFoldDB" id="A0A419X8X3"/>
<evidence type="ECO:0000313" key="4">
    <source>
        <dbReference type="Proteomes" id="UP000284531"/>
    </source>
</evidence>
<dbReference type="InterPro" id="IPR042095">
    <property type="entry name" value="SUMF_sf"/>
</dbReference>
<feature type="domain" description="PEGA" evidence="2">
    <location>
        <begin position="143"/>
        <end position="207"/>
    </location>
</feature>
<accession>A0A419X8X3</accession>
<evidence type="ECO:0000259" key="1">
    <source>
        <dbReference type="Pfam" id="PF03781"/>
    </source>
</evidence>
<dbReference type="Pfam" id="PF03781">
    <property type="entry name" value="FGE-sulfatase"/>
    <property type="match status" value="1"/>
</dbReference>
<feature type="domain" description="Sulfatase-modifying factor enzyme-like" evidence="1">
    <location>
        <begin position="509"/>
        <end position="702"/>
    </location>
</feature>
<sequence>MLIKKTISILLFLFVIVLELSAQNINVKSFHSAPDDMTARVTAPVTDQNGDKCALIKIKTTQTGFAFEGDMMGIEKTVQKVAEIWVYVPFGAKKISIAHQNLGRLDNYKYTEPIKEATVYVMELTTANVRTVVEKIETPMQWLAIESEPEGADVYIDDQYLGTTPYAKKMEVGKYNYRIEKSMYHSQAGVVNLTSDKKETINLSLKPNFGYAKITSSPENGASIELDGQPVNGKTPYVTSKLISGKHRVTVKKPMFSAKTIEFDVADGQTINVNVSLGANFGTVNISTTPLADIYIDDERVGKGKYTGRVMPGMHIFEAKKEKYTSYKTQVEVYAGQQKSISLHPKPKTGQIDITSKPFGAQISLNGKSYGTTPNTINNLLIGDYKLTLSKEGFGTVVKNVSIRKNETSVVNAELPKGRKITINSNPQGVQLTIDGIPKGKTPYVSTLSFGSHKVQLVNGKRREIKQIQITQAGNNSFMFDVREFCNFTVQKQGLKLPMIAVKGRSSGSDFYIGKYEITNKQFLIFLNDRNISSNGSSGKYGGKELIHLDRGCAIDYSNGKFYLKNDSRANHPVIYVTWYGANEFCKWLTAKTGKNYHLPSEAEWEYAARGGIKSKGYRYSGSNNINEVACYTSGGRKIQNVGGKKPNELGIYDMSGNVCEWCSNAMVRGGSWCDEKSRCQVTYSSRKDRDNWYGYVGFRIVCSFENTEEVTQNDEELSSGDYISQYNFALKKLNAAIARHKQANEIMDAKKYNEAIKMVYTEYENVIPYFERVLKIKPDEKNSMMVLKQLYFKLKNEKPEYLEKYNKMKSLLEGV</sequence>
<name>A0A419X8X3_9BACT</name>